<evidence type="ECO:0000313" key="2">
    <source>
        <dbReference type="EMBL" id="NVI02955.1"/>
    </source>
</evidence>
<feature type="compositionally biased region" description="Basic residues" evidence="1">
    <location>
        <begin position="93"/>
        <end position="107"/>
    </location>
</feature>
<reference evidence="2 3" key="1">
    <citation type="submission" date="2019-08" db="EMBL/GenBank/DDBJ databases">
        <title>Paraburkholderia simonii sp. nov. and P. youngii sp. nov. Brazilian and Mexican Mimosa-associated rhizobia.</title>
        <authorList>
            <person name="Mavima L."/>
            <person name="Beukes C.W."/>
            <person name="Palmer M."/>
            <person name="De Meyer S.E."/>
            <person name="James E.K."/>
            <person name="Maluk M."/>
            <person name="Avontuur J.R."/>
            <person name="Chan W.Y."/>
            <person name="Venter S.N."/>
            <person name="Steenkamp E.T."/>
        </authorList>
    </citation>
    <scope>NUCLEOTIDE SEQUENCE [LARGE SCALE GENOMIC DNA]</scope>
    <source>
        <strain evidence="2 3">JPY454</strain>
    </source>
</reference>
<evidence type="ECO:0000313" key="3">
    <source>
        <dbReference type="Proteomes" id="UP000821598"/>
    </source>
</evidence>
<keyword evidence="3" id="KW-1185">Reference proteome</keyword>
<gene>
    <name evidence="2" type="ORF">FSB64_03855</name>
</gene>
<dbReference type="Proteomes" id="UP000821598">
    <property type="component" value="Unassembled WGS sequence"/>
</dbReference>
<accession>A0ABX2NFU7</accession>
<feature type="compositionally biased region" description="Low complexity" evidence="1">
    <location>
        <begin position="69"/>
        <end position="84"/>
    </location>
</feature>
<name>A0ABX2NFU7_9BURK</name>
<comment type="caution">
    <text evidence="2">The sequence shown here is derived from an EMBL/GenBank/DDBJ whole genome shotgun (WGS) entry which is preliminary data.</text>
</comment>
<dbReference type="EMBL" id="VOMC01000003">
    <property type="protein sequence ID" value="NVI02955.1"/>
    <property type="molecule type" value="Genomic_DNA"/>
</dbReference>
<sequence length="107" mass="11679">MLMLLGIAAMFGVPYHTLFRPTSAVLFGTGYGLAYPVITLPSRLVQAVTRGDAFCSALAQRKITTTCRPASPSASPTWSASTAAVARAPETTRRKRQRRQQPRRNVE</sequence>
<protein>
    <recommendedName>
        <fullName evidence="4">MFS transporter</fullName>
    </recommendedName>
</protein>
<evidence type="ECO:0000256" key="1">
    <source>
        <dbReference type="SAM" id="MobiDB-lite"/>
    </source>
</evidence>
<organism evidence="2 3">
    <name type="scientific">Paraburkholderia youngii</name>
    <dbReference type="NCBI Taxonomy" id="2782701"/>
    <lineage>
        <taxon>Bacteria</taxon>
        <taxon>Pseudomonadati</taxon>
        <taxon>Pseudomonadota</taxon>
        <taxon>Betaproteobacteria</taxon>
        <taxon>Burkholderiales</taxon>
        <taxon>Burkholderiaceae</taxon>
        <taxon>Paraburkholderia</taxon>
    </lineage>
</organism>
<proteinExistence type="predicted"/>
<evidence type="ECO:0008006" key="4">
    <source>
        <dbReference type="Google" id="ProtNLM"/>
    </source>
</evidence>
<feature type="region of interest" description="Disordered" evidence="1">
    <location>
        <begin position="67"/>
        <end position="107"/>
    </location>
</feature>